<dbReference type="PANTHER" id="PTHR11261">
    <property type="entry name" value="INTERPHOTORECEPTOR RETINOID-BINDING PROTEIN"/>
    <property type="match status" value="1"/>
</dbReference>
<dbReference type="Pfam" id="PF03572">
    <property type="entry name" value="Peptidase_S41"/>
    <property type="match status" value="1"/>
</dbReference>
<sequence>MGSLARAAQVEEVIRRVEAHYVFPDVAAKLAKVLRARLDEGAYADLDDPEFATVVTADLQSVNDDRHLRLRHHVDPVAEDGDADHVSDDFRQAAALENFGVASARRLPGNVGYVDTTLLYPLDLAAPAFSAAMTLVAPADALLIDVRHNRGGAPEASAFLQSYLVDEPTHYLDIYERDGDRVTQMWTLPYVPGPKFGGTKPIWVLTGPATFSGGEDLAFSLQRQGRAKTVGEATRGGAHPREQYKVDTYLDVTVSIARAYDPKTGENWEGAGVPPDVPVAADKAFDTAYELALRHVLELGDQGPRRVVADEARKALDRL</sequence>
<dbReference type="SMART" id="SM00245">
    <property type="entry name" value="TSPc"/>
    <property type="match status" value="1"/>
</dbReference>
<dbReference type="STRING" id="208445.SAMN04489727_1627"/>
<dbReference type="InterPro" id="IPR005151">
    <property type="entry name" value="Tail-specific_protease"/>
</dbReference>
<accession>A0A1H4J907</accession>
<dbReference type="OrthoDB" id="6397760at2"/>
<name>A0A1H4J907_9PSEU</name>
<dbReference type="GO" id="GO:0008236">
    <property type="term" value="F:serine-type peptidase activity"/>
    <property type="evidence" value="ECO:0007669"/>
    <property type="project" value="InterPro"/>
</dbReference>
<dbReference type="Gene3D" id="3.30.750.44">
    <property type="match status" value="1"/>
</dbReference>
<protein>
    <submittedName>
        <fullName evidence="2">N-terminal domain of Peptidase_S41</fullName>
    </submittedName>
</protein>
<gene>
    <name evidence="2" type="ORF">SAMN04489727_1627</name>
</gene>
<evidence type="ECO:0000313" key="2">
    <source>
        <dbReference type="EMBL" id="SEB42446.1"/>
    </source>
</evidence>
<feature type="domain" description="Tail specific protease" evidence="1">
    <location>
        <begin position="82"/>
        <end position="280"/>
    </location>
</feature>
<dbReference type="SUPFAM" id="SSF52096">
    <property type="entry name" value="ClpP/crotonase"/>
    <property type="match status" value="1"/>
</dbReference>
<reference evidence="3" key="1">
    <citation type="submission" date="2016-10" db="EMBL/GenBank/DDBJ databases">
        <authorList>
            <person name="Varghese N."/>
            <person name="Submissions S."/>
        </authorList>
    </citation>
    <scope>NUCLEOTIDE SEQUENCE [LARGE SCALE GENOMIC DNA]</scope>
    <source>
        <strain evidence="3">DSM 44544</strain>
    </source>
</reference>
<dbReference type="CDD" id="cd07563">
    <property type="entry name" value="Peptidase_S41_IRBP"/>
    <property type="match status" value="1"/>
</dbReference>
<dbReference type="Pfam" id="PF11918">
    <property type="entry name" value="Peptidase_S41_N"/>
    <property type="match status" value="1"/>
</dbReference>
<dbReference type="PANTHER" id="PTHR11261:SF3">
    <property type="entry name" value="RETINOL-BINDING PROTEIN 3"/>
    <property type="match status" value="1"/>
</dbReference>
<keyword evidence="3" id="KW-1185">Reference proteome</keyword>
<evidence type="ECO:0000259" key="1">
    <source>
        <dbReference type="SMART" id="SM00245"/>
    </source>
</evidence>
<dbReference type="Proteomes" id="UP000199622">
    <property type="component" value="Unassembled WGS sequence"/>
</dbReference>
<proteinExistence type="predicted"/>
<dbReference type="Gene3D" id="3.90.226.10">
    <property type="entry name" value="2-enoyl-CoA Hydratase, Chain A, domain 1"/>
    <property type="match status" value="1"/>
</dbReference>
<dbReference type="InterPro" id="IPR029045">
    <property type="entry name" value="ClpP/crotonase-like_dom_sf"/>
</dbReference>
<dbReference type="EMBL" id="FNSO01000003">
    <property type="protein sequence ID" value="SEB42446.1"/>
    <property type="molecule type" value="Genomic_DNA"/>
</dbReference>
<dbReference type="RefSeq" id="WP_091305195.1">
    <property type="nucleotide sequence ID" value="NZ_FNSO01000003.1"/>
</dbReference>
<organism evidence="2 3">
    <name type="scientific">Amycolatopsis tolypomycina</name>
    <dbReference type="NCBI Taxonomy" id="208445"/>
    <lineage>
        <taxon>Bacteria</taxon>
        <taxon>Bacillati</taxon>
        <taxon>Actinomycetota</taxon>
        <taxon>Actinomycetes</taxon>
        <taxon>Pseudonocardiales</taxon>
        <taxon>Pseudonocardiaceae</taxon>
        <taxon>Amycolatopsis</taxon>
    </lineage>
</organism>
<dbReference type="AlphaFoldDB" id="A0A1H4J907"/>
<evidence type="ECO:0000313" key="3">
    <source>
        <dbReference type="Proteomes" id="UP000199622"/>
    </source>
</evidence>
<dbReference type="GO" id="GO:0006508">
    <property type="term" value="P:proteolysis"/>
    <property type="evidence" value="ECO:0007669"/>
    <property type="project" value="InterPro"/>
</dbReference>